<comment type="subcellular location">
    <subcellularLocation>
        <location evidence="1 7">Cell membrane</location>
        <topology evidence="1 7">Multi-pass membrane protein</topology>
    </subcellularLocation>
</comment>
<evidence type="ECO:0000256" key="6">
    <source>
        <dbReference type="ARBA" id="ARBA00023136"/>
    </source>
</evidence>
<dbReference type="PANTHER" id="PTHR30151">
    <property type="entry name" value="ALKANE SULFONATE ABC TRANSPORTER-RELATED, MEMBRANE SUBUNIT"/>
    <property type="match status" value="1"/>
</dbReference>
<dbReference type="PANTHER" id="PTHR30151:SF38">
    <property type="entry name" value="ALIPHATIC SULFONATES TRANSPORT PERMEASE PROTEIN SSUC-RELATED"/>
    <property type="match status" value="1"/>
</dbReference>
<keyword evidence="6 7" id="KW-0472">Membrane</keyword>
<dbReference type="Pfam" id="PF00528">
    <property type="entry name" value="BPD_transp_1"/>
    <property type="match status" value="1"/>
</dbReference>
<dbReference type="GO" id="GO:0055085">
    <property type="term" value="P:transmembrane transport"/>
    <property type="evidence" value="ECO:0007669"/>
    <property type="project" value="InterPro"/>
</dbReference>
<evidence type="ECO:0000256" key="3">
    <source>
        <dbReference type="ARBA" id="ARBA00022475"/>
    </source>
</evidence>
<feature type="transmembrane region" description="Helical" evidence="7">
    <location>
        <begin position="207"/>
        <end position="231"/>
    </location>
</feature>
<evidence type="ECO:0000256" key="2">
    <source>
        <dbReference type="ARBA" id="ARBA00022448"/>
    </source>
</evidence>
<evidence type="ECO:0000256" key="1">
    <source>
        <dbReference type="ARBA" id="ARBA00004651"/>
    </source>
</evidence>
<dbReference type="AlphaFoldDB" id="A0A2K9N9H2"/>
<feature type="transmembrane region" description="Helical" evidence="7">
    <location>
        <begin position="52"/>
        <end position="81"/>
    </location>
</feature>
<sequence length="251" mass="26482">MGVRGVARAGLSILLILLVWQGAALAVAGPTLPGPATVAAAMLREAASGQLWLHLGVTLARVAAAFTLALSIGTAIGIVMGRSPLLDGVLGPWLTLALNVPALVVIVLSYLWFGLTEAAAIAAVAVNKVPNVVVQVRAGARALDPALSRVAAAYRFTRMDRLRHLLLPHLSPYLFAAARNGLSLVWKIVLVVELLGRGNGVGFKIHLAFQMFDVATLLAYALAFVLVAQVIEMALMAPLERRAGRWRDAHG</sequence>
<comment type="similarity">
    <text evidence="7">Belongs to the binding-protein-dependent transport system permease family.</text>
</comment>
<accession>A0A2K9N9H2</accession>
<name>A0A2K9N9H2_9PROT</name>
<dbReference type="InterPro" id="IPR000515">
    <property type="entry name" value="MetI-like"/>
</dbReference>
<evidence type="ECO:0000259" key="8">
    <source>
        <dbReference type="PROSITE" id="PS50928"/>
    </source>
</evidence>
<dbReference type="OrthoDB" id="8443696at2"/>
<feature type="transmembrane region" description="Helical" evidence="7">
    <location>
        <begin position="93"/>
        <end position="113"/>
    </location>
</feature>
<dbReference type="InterPro" id="IPR035906">
    <property type="entry name" value="MetI-like_sf"/>
</dbReference>
<gene>
    <name evidence="9" type="ORF">C0V82_05495</name>
</gene>
<dbReference type="KEGG" id="ncb:C0V82_05495"/>
<keyword evidence="2 7" id="KW-0813">Transport</keyword>
<evidence type="ECO:0000313" key="10">
    <source>
        <dbReference type="Proteomes" id="UP000234752"/>
    </source>
</evidence>
<keyword evidence="5 7" id="KW-1133">Transmembrane helix</keyword>
<evidence type="ECO:0000313" key="9">
    <source>
        <dbReference type="EMBL" id="AUN29734.1"/>
    </source>
</evidence>
<evidence type="ECO:0000256" key="4">
    <source>
        <dbReference type="ARBA" id="ARBA00022692"/>
    </source>
</evidence>
<dbReference type="CDD" id="cd06261">
    <property type="entry name" value="TM_PBP2"/>
    <property type="match status" value="1"/>
</dbReference>
<dbReference type="PROSITE" id="PS50928">
    <property type="entry name" value="ABC_TM1"/>
    <property type="match status" value="1"/>
</dbReference>
<dbReference type="EMBL" id="CP025611">
    <property type="protein sequence ID" value="AUN29734.1"/>
    <property type="molecule type" value="Genomic_DNA"/>
</dbReference>
<keyword evidence="4 7" id="KW-0812">Transmembrane</keyword>
<protein>
    <submittedName>
        <fullName evidence="9">ABC transporter permease</fullName>
    </submittedName>
</protein>
<proteinExistence type="inferred from homology"/>
<keyword evidence="10" id="KW-1185">Reference proteome</keyword>
<dbReference type="SUPFAM" id="SSF161098">
    <property type="entry name" value="MetI-like"/>
    <property type="match status" value="1"/>
</dbReference>
<keyword evidence="3" id="KW-1003">Cell membrane</keyword>
<evidence type="ECO:0000256" key="7">
    <source>
        <dbReference type="RuleBase" id="RU363032"/>
    </source>
</evidence>
<reference evidence="9 10" key="1">
    <citation type="submission" date="2017-12" db="EMBL/GenBank/DDBJ databases">
        <title>Genomes of bacteria within cyanobacterial aggregates.</title>
        <authorList>
            <person name="Cai H."/>
        </authorList>
    </citation>
    <scope>NUCLEOTIDE SEQUENCE [LARGE SCALE GENOMIC DNA]</scope>
    <source>
        <strain evidence="9 10">TH16</strain>
    </source>
</reference>
<dbReference type="GO" id="GO:0005886">
    <property type="term" value="C:plasma membrane"/>
    <property type="evidence" value="ECO:0007669"/>
    <property type="project" value="UniProtKB-SubCell"/>
</dbReference>
<evidence type="ECO:0000256" key="5">
    <source>
        <dbReference type="ARBA" id="ARBA00022989"/>
    </source>
</evidence>
<dbReference type="Proteomes" id="UP000234752">
    <property type="component" value="Chromosome eg_1"/>
</dbReference>
<feature type="domain" description="ABC transmembrane type-1" evidence="8">
    <location>
        <begin position="55"/>
        <end position="237"/>
    </location>
</feature>
<dbReference type="Gene3D" id="1.10.3720.10">
    <property type="entry name" value="MetI-like"/>
    <property type="match status" value="1"/>
</dbReference>
<organism evidence="9 10">
    <name type="scientific">Niveispirillum cyanobacteriorum</name>
    <dbReference type="NCBI Taxonomy" id="1612173"/>
    <lineage>
        <taxon>Bacteria</taxon>
        <taxon>Pseudomonadati</taxon>
        <taxon>Pseudomonadota</taxon>
        <taxon>Alphaproteobacteria</taxon>
        <taxon>Rhodospirillales</taxon>
        <taxon>Azospirillaceae</taxon>
        <taxon>Niveispirillum</taxon>
    </lineage>
</organism>